<protein>
    <submittedName>
        <fullName evidence="2">Uncharacterized protein</fullName>
    </submittedName>
</protein>
<dbReference type="OrthoDB" id="9916584at2"/>
<feature type="compositionally biased region" description="Basic and acidic residues" evidence="1">
    <location>
        <begin position="66"/>
        <end position="78"/>
    </location>
</feature>
<evidence type="ECO:0000313" key="3">
    <source>
        <dbReference type="Proteomes" id="UP000236959"/>
    </source>
</evidence>
<dbReference type="RefSeq" id="WP_103222587.1">
    <property type="nucleotide sequence ID" value="NZ_PPCN01000004.1"/>
</dbReference>
<reference evidence="2 3" key="1">
    <citation type="submission" date="2018-01" db="EMBL/GenBank/DDBJ databases">
        <title>Genomic Encyclopedia of Archaeal and Bacterial Type Strains, Phase II (KMG-II): from individual species to whole genera.</title>
        <authorList>
            <person name="Goeker M."/>
        </authorList>
    </citation>
    <scope>NUCLEOTIDE SEQUENCE [LARGE SCALE GENOMIC DNA]</scope>
    <source>
        <strain evidence="2 3">DSM 17023</strain>
    </source>
</reference>
<dbReference type="AlphaFoldDB" id="A0A2S3UVG7"/>
<organism evidence="2 3">
    <name type="scientific">Roseibium marinum</name>
    <dbReference type="NCBI Taxonomy" id="281252"/>
    <lineage>
        <taxon>Bacteria</taxon>
        <taxon>Pseudomonadati</taxon>
        <taxon>Pseudomonadota</taxon>
        <taxon>Alphaproteobacteria</taxon>
        <taxon>Hyphomicrobiales</taxon>
        <taxon>Stappiaceae</taxon>
        <taxon>Roseibium</taxon>
    </lineage>
</organism>
<gene>
    <name evidence="2" type="ORF">CLV41_104233</name>
</gene>
<keyword evidence="3" id="KW-1185">Reference proteome</keyword>
<evidence type="ECO:0000313" key="2">
    <source>
        <dbReference type="EMBL" id="POF31664.1"/>
    </source>
</evidence>
<dbReference type="EMBL" id="PPCN01000004">
    <property type="protein sequence ID" value="POF31664.1"/>
    <property type="molecule type" value="Genomic_DNA"/>
</dbReference>
<name>A0A2S3UVG7_9HYPH</name>
<dbReference type="Proteomes" id="UP000236959">
    <property type="component" value="Unassembled WGS sequence"/>
</dbReference>
<comment type="caution">
    <text evidence="2">The sequence shown here is derived from an EMBL/GenBank/DDBJ whole genome shotgun (WGS) entry which is preliminary data.</text>
</comment>
<accession>A0A2S3UVG7</accession>
<sequence length="137" mass="15135">MFPRTRPSSTATGRSLFLAAKRLLSVFAGFVGVARAFRSEWGLLSFPETMTKGSFLRRHDLRGWFDHEPAPRKERDIPSPKGRGHAPMQTENARVLTNSRADSNGSDNAERLTPDMPRPATVAGGIKQQSPGAFVRE</sequence>
<proteinExistence type="predicted"/>
<evidence type="ECO:0000256" key="1">
    <source>
        <dbReference type="SAM" id="MobiDB-lite"/>
    </source>
</evidence>
<feature type="compositionally biased region" description="Polar residues" evidence="1">
    <location>
        <begin position="89"/>
        <end position="107"/>
    </location>
</feature>
<feature type="region of interest" description="Disordered" evidence="1">
    <location>
        <begin position="66"/>
        <end position="137"/>
    </location>
</feature>